<dbReference type="PRINTS" id="PR00133">
    <property type="entry name" value="GLHYDRLASE3"/>
</dbReference>
<evidence type="ECO:0000313" key="11">
    <source>
        <dbReference type="Proteomes" id="UP000638648"/>
    </source>
</evidence>
<evidence type="ECO:0000259" key="9">
    <source>
        <dbReference type="Pfam" id="PF01915"/>
    </source>
</evidence>
<evidence type="ECO:0000259" key="8">
    <source>
        <dbReference type="Pfam" id="PF00933"/>
    </source>
</evidence>
<dbReference type="InterPro" id="IPR036962">
    <property type="entry name" value="Glyco_hydro_3_N_sf"/>
</dbReference>
<dbReference type="SUPFAM" id="SSF51445">
    <property type="entry name" value="(Trans)glycosidases"/>
    <property type="match status" value="1"/>
</dbReference>
<feature type="chain" id="PRO_5037887246" description="beta-N-acetylhexosaminidase" evidence="7">
    <location>
        <begin position="35"/>
        <end position="611"/>
    </location>
</feature>
<name>A0A927MX34_9ACTN</name>
<dbReference type="PANTHER" id="PTHR30480:SF13">
    <property type="entry name" value="BETA-HEXOSAMINIDASE"/>
    <property type="match status" value="1"/>
</dbReference>
<dbReference type="Gene3D" id="3.20.20.300">
    <property type="entry name" value="Glycoside hydrolase, family 3, N-terminal domain"/>
    <property type="match status" value="1"/>
</dbReference>
<keyword evidence="7" id="KW-0732">Signal</keyword>
<dbReference type="InterPro" id="IPR050226">
    <property type="entry name" value="NagZ_Beta-hexosaminidase"/>
</dbReference>
<dbReference type="EMBL" id="JADBEM010000001">
    <property type="protein sequence ID" value="MBE1607874.1"/>
    <property type="molecule type" value="Genomic_DNA"/>
</dbReference>
<keyword evidence="5 10" id="KW-0326">Glycosidase</keyword>
<dbReference type="PANTHER" id="PTHR30480">
    <property type="entry name" value="BETA-HEXOSAMINIDASE-RELATED"/>
    <property type="match status" value="1"/>
</dbReference>
<organism evidence="10 11">
    <name type="scientific">Actinopolymorpha pittospori</name>
    <dbReference type="NCBI Taxonomy" id="648752"/>
    <lineage>
        <taxon>Bacteria</taxon>
        <taxon>Bacillati</taxon>
        <taxon>Actinomycetota</taxon>
        <taxon>Actinomycetes</taxon>
        <taxon>Propionibacteriales</taxon>
        <taxon>Actinopolymorphaceae</taxon>
        <taxon>Actinopolymorpha</taxon>
    </lineage>
</organism>
<feature type="domain" description="Glycoside hydrolase family 3 C-terminal" evidence="9">
    <location>
        <begin position="438"/>
        <end position="610"/>
    </location>
</feature>
<dbReference type="PROSITE" id="PS51318">
    <property type="entry name" value="TAT"/>
    <property type="match status" value="1"/>
</dbReference>
<dbReference type="InterPro" id="IPR006311">
    <property type="entry name" value="TAT_signal"/>
</dbReference>
<evidence type="ECO:0000256" key="2">
    <source>
        <dbReference type="ARBA" id="ARBA00005336"/>
    </source>
</evidence>
<reference evidence="10" key="1">
    <citation type="submission" date="2020-10" db="EMBL/GenBank/DDBJ databases">
        <title>Sequencing the genomes of 1000 actinobacteria strains.</title>
        <authorList>
            <person name="Klenk H.-P."/>
        </authorList>
    </citation>
    <scope>NUCLEOTIDE SEQUENCE</scope>
    <source>
        <strain evidence="10">DSM 45354</strain>
    </source>
</reference>
<dbReference type="InterPro" id="IPR017853">
    <property type="entry name" value="GH"/>
</dbReference>
<evidence type="ECO:0000256" key="6">
    <source>
        <dbReference type="SAM" id="MobiDB-lite"/>
    </source>
</evidence>
<dbReference type="SUPFAM" id="SSF52279">
    <property type="entry name" value="Beta-D-glucan exohydrolase, C-terminal domain"/>
    <property type="match status" value="1"/>
</dbReference>
<dbReference type="GO" id="GO:0005975">
    <property type="term" value="P:carbohydrate metabolic process"/>
    <property type="evidence" value="ECO:0007669"/>
    <property type="project" value="InterPro"/>
</dbReference>
<dbReference type="GO" id="GO:0004563">
    <property type="term" value="F:beta-N-acetylhexosaminidase activity"/>
    <property type="evidence" value="ECO:0007669"/>
    <property type="project" value="UniProtKB-EC"/>
</dbReference>
<proteinExistence type="inferred from homology"/>
<dbReference type="InterPro" id="IPR036881">
    <property type="entry name" value="Glyco_hydro_3_C_sf"/>
</dbReference>
<comment type="similarity">
    <text evidence="2">Belongs to the glycosyl hydrolase 3 family.</text>
</comment>
<dbReference type="Pfam" id="PF01915">
    <property type="entry name" value="Glyco_hydro_3_C"/>
    <property type="match status" value="1"/>
</dbReference>
<dbReference type="InterPro" id="IPR002772">
    <property type="entry name" value="Glyco_hydro_3_C"/>
</dbReference>
<feature type="signal peptide" evidence="7">
    <location>
        <begin position="1"/>
        <end position="34"/>
    </location>
</feature>
<keyword evidence="4 10" id="KW-0378">Hydrolase</keyword>
<gene>
    <name evidence="10" type="ORF">HEB94_004722</name>
</gene>
<evidence type="ECO:0000313" key="10">
    <source>
        <dbReference type="EMBL" id="MBE1607874.1"/>
    </source>
</evidence>
<dbReference type="Gene3D" id="3.40.50.1700">
    <property type="entry name" value="Glycoside hydrolase family 3 C-terminal domain"/>
    <property type="match status" value="1"/>
</dbReference>
<dbReference type="InterPro" id="IPR001764">
    <property type="entry name" value="Glyco_hydro_3_N"/>
</dbReference>
<evidence type="ECO:0000256" key="3">
    <source>
        <dbReference type="ARBA" id="ARBA00012663"/>
    </source>
</evidence>
<evidence type="ECO:0000256" key="1">
    <source>
        <dbReference type="ARBA" id="ARBA00001231"/>
    </source>
</evidence>
<dbReference type="Proteomes" id="UP000638648">
    <property type="component" value="Unassembled WGS sequence"/>
</dbReference>
<comment type="catalytic activity">
    <reaction evidence="1">
        <text>Hydrolysis of terminal non-reducing N-acetyl-D-hexosamine residues in N-acetyl-beta-D-hexosaminides.</text>
        <dbReference type="EC" id="3.2.1.52"/>
    </reaction>
</comment>
<evidence type="ECO:0000256" key="4">
    <source>
        <dbReference type="ARBA" id="ARBA00022801"/>
    </source>
</evidence>
<keyword evidence="11" id="KW-1185">Reference proteome</keyword>
<accession>A0A927MX34</accession>
<dbReference type="GO" id="GO:0009254">
    <property type="term" value="P:peptidoglycan turnover"/>
    <property type="evidence" value="ECO:0007669"/>
    <property type="project" value="TreeGrafter"/>
</dbReference>
<dbReference type="RefSeq" id="WP_337917919.1">
    <property type="nucleotide sequence ID" value="NZ_BAABJL010000040.1"/>
</dbReference>
<dbReference type="EC" id="3.2.1.52" evidence="3"/>
<dbReference type="Pfam" id="PF00933">
    <property type="entry name" value="Glyco_hydro_3"/>
    <property type="match status" value="1"/>
</dbReference>
<sequence>MQIVPSGPRRRSVVLGAAGAVAAFGASSTAPAWADERRPPRPTATHGPRAEAWIRRVLRQMSVEEKVGQLLVTHVYGARADSVDARNTSEYGVATPAEVVTKYHLGGVCYFTWSGNVVSPRQVAALSNGLQGAATGADPGLPLLISTDQEQGTIVRVGPPATQFPGNMALGAGRDARAARDSAAITGRELAALGINQDYAPDADVNVDPGNPVIGVRSFGSDPALVAELAVAQVEGYQDEGRIAATAKHFPGHGDTSVDSHTGIPEITHTREEWERIDAPPFRAVIEAGVDSIMTGHLVFPELDPSGDPATLSHPIVTGLLREALGFQGVVVTDALDMQGVRDKYGDDRVIVLAVNAGVDMLLRPPRFDLAHQALLAAVRSGEISAERLDEAVSRILRLKLGNHVVHQPLVDEAAVDATVGTPAHLSRADRITEATTTVVKNDAGLLPLPPGERRVLVAGAGGAAVTTLAQAVGERGASTQALATGTRPSDASIASAVAGARENDLTVVLTQKAWDTRVTDPEGRQRRLVAGLLATGAQMIVVAVQDPYDIAYFAEAPTYAVTYAPTTVAVRALARVLFGEVSPSGRLPVEIPSATDPDQPLYSYGHGLSW</sequence>
<protein>
    <recommendedName>
        <fullName evidence="3">beta-N-acetylhexosaminidase</fullName>
        <ecNumber evidence="3">3.2.1.52</ecNumber>
    </recommendedName>
</protein>
<feature type="domain" description="Glycoside hydrolase family 3 N-terminal" evidence="8">
    <location>
        <begin position="63"/>
        <end position="399"/>
    </location>
</feature>
<feature type="region of interest" description="Disordered" evidence="6">
    <location>
        <begin position="29"/>
        <end position="48"/>
    </location>
</feature>
<evidence type="ECO:0000256" key="5">
    <source>
        <dbReference type="ARBA" id="ARBA00023295"/>
    </source>
</evidence>
<dbReference type="AlphaFoldDB" id="A0A927MX34"/>
<comment type="caution">
    <text evidence="10">The sequence shown here is derived from an EMBL/GenBank/DDBJ whole genome shotgun (WGS) entry which is preliminary data.</text>
</comment>
<dbReference type="FunFam" id="3.20.20.300:FF:000014">
    <property type="entry name" value="Beta-hexosaminidase, lipoprotein"/>
    <property type="match status" value="1"/>
</dbReference>
<evidence type="ECO:0000256" key="7">
    <source>
        <dbReference type="SAM" id="SignalP"/>
    </source>
</evidence>